<dbReference type="CDD" id="cd02135">
    <property type="entry name" value="YdjA-like"/>
    <property type="match status" value="1"/>
</dbReference>
<evidence type="ECO:0000256" key="6">
    <source>
        <dbReference type="ARBA" id="ARBA00023027"/>
    </source>
</evidence>
<dbReference type="AlphaFoldDB" id="A0A939HHD4"/>
<keyword evidence="3 7" id="KW-0288">FMN</keyword>
<evidence type="ECO:0000256" key="3">
    <source>
        <dbReference type="ARBA" id="ARBA00022643"/>
    </source>
</evidence>
<feature type="domain" description="Nitroreductase" evidence="9">
    <location>
        <begin position="9"/>
        <end position="160"/>
    </location>
</feature>
<gene>
    <name evidence="10" type="ORF">J2D77_04540</name>
</gene>
<evidence type="ECO:0000313" key="11">
    <source>
        <dbReference type="Proteomes" id="UP000664073"/>
    </source>
</evidence>
<evidence type="ECO:0000256" key="4">
    <source>
        <dbReference type="ARBA" id="ARBA00022857"/>
    </source>
</evidence>
<dbReference type="SUPFAM" id="SSF55469">
    <property type="entry name" value="FMN-dependent nitroreductase-like"/>
    <property type="match status" value="1"/>
</dbReference>
<sequence length="193" mass="20935">MDVLLSRASTDRLADPAPSAAQLEQILAAALRAPDHGRLRPWRYIVIEGEARPLFAQKVVDSMLRLDPQTPEFNLTKRRTRFATMPMTIALGMHLRVGHKIPLWEQEMAVAAGAMNILNALHALGFGGIWVSGPVTQDPVLATELGLAAPHRLAGFIFVGTPDNPHPAPARPDPAAFSARWQGAPVTFSADKD</sequence>
<evidence type="ECO:0000256" key="7">
    <source>
        <dbReference type="PIRNR" id="PIRNR000232"/>
    </source>
</evidence>
<keyword evidence="11" id="KW-1185">Reference proteome</keyword>
<dbReference type="Pfam" id="PF00881">
    <property type="entry name" value="Nitroreductase"/>
    <property type="match status" value="1"/>
</dbReference>
<comment type="caution">
    <text evidence="10">The sequence shown here is derived from an EMBL/GenBank/DDBJ whole genome shotgun (WGS) entry which is preliminary data.</text>
</comment>
<evidence type="ECO:0000256" key="2">
    <source>
        <dbReference type="ARBA" id="ARBA00022630"/>
    </source>
</evidence>
<feature type="binding site" evidence="8">
    <location>
        <position position="32"/>
    </location>
    <ligand>
        <name>FMN</name>
        <dbReference type="ChEBI" id="CHEBI:58210"/>
        <note>ligand shared between dimeric partners</note>
    </ligand>
</feature>
<dbReference type="PIRSF" id="PIRSF000232">
    <property type="entry name" value="YdjA"/>
    <property type="match status" value="1"/>
</dbReference>
<keyword evidence="2 7" id="KW-0285">Flavoprotein</keyword>
<dbReference type="PANTHER" id="PTHR43821">
    <property type="entry name" value="NAD(P)H NITROREDUCTASE YDJA-RELATED"/>
    <property type="match status" value="1"/>
</dbReference>
<evidence type="ECO:0000256" key="1">
    <source>
        <dbReference type="ARBA" id="ARBA00007118"/>
    </source>
</evidence>
<reference evidence="10" key="1">
    <citation type="submission" date="2021-03" db="EMBL/GenBank/DDBJ databases">
        <title>The complete genome sequence of Acetobacter sp. TBRC 12339.</title>
        <authorList>
            <person name="Charoenyingcharoen P."/>
            <person name="Yukphan P."/>
        </authorList>
    </citation>
    <scope>NUCLEOTIDE SEQUENCE</scope>
    <source>
        <strain evidence="10">TBRC 12339</strain>
    </source>
</reference>
<keyword evidence="6 7" id="KW-0520">NAD</keyword>
<dbReference type="Gene3D" id="3.40.109.10">
    <property type="entry name" value="NADH Oxidase"/>
    <property type="match status" value="1"/>
</dbReference>
<feature type="binding site" evidence="8">
    <location>
        <position position="36"/>
    </location>
    <ligand>
        <name>FMN</name>
        <dbReference type="ChEBI" id="CHEBI:58210"/>
        <note>ligand shared between dimeric partners</note>
    </ligand>
</feature>
<proteinExistence type="inferred from homology"/>
<dbReference type="InterPro" id="IPR000415">
    <property type="entry name" value="Nitroreductase-like"/>
</dbReference>
<accession>A0A939HHD4</accession>
<keyword evidence="5 7" id="KW-0560">Oxidoreductase</keyword>
<evidence type="ECO:0000256" key="5">
    <source>
        <dbReference type="ARBA" id="ARBA00023002"/>
    </source>
</evidence>
<dbReference type="InterPro" id="IPR052530">
    <property type="entry name" value="NAD(P)H_nitroreductase"/>
</dbReference>
<evidence type="ECO:0000313" key="10">
    <source>
        <dbReference type="EMBL" id="MBO1324425.1"/>
    </source>
</evidence>
<evidence type="ECO:0000259" key="9">
    <source>
        <dbReference type="Pfam" id="PF00881"/>
    </source>
</evidence>
<dbReference type="GO" id="GO:0016491">
    <property type="term" value="F:oxidoreductase activity"/>
    <property type="evidence" value="ECO:0007669"/>
    <property type="project" value="UniProtKB-UniRule"/>
</dbReference>
<feature type="binding site" description="in other chain" evidence="8">
    <location>
        <begin position="130"/>
        <end position="132"/>
    </location>
    <ligand>
        <name>FMN</name>
        <dbReference type="ChEBI" id="CHEBI:58210"/>
        <note>ligand shared between dimeric partners</note>
    </ligand>
</feature>
<dbReference type="InterPro" id="IPR029479">
    <property type="entry name" value="Nitroreductase"/>
</dbReference>
<dbReference type="EC" id="1.-.-.-" evidence="7"/>
<name>A0A939HHD4_9PROT</name>
<dbReference type="PANTHER" id="PTHR43821:SF1">
    <property type="entry name" value="NAD(P)H NITROREDUCTASE YDJA-RELATED"/>
    <property type="match status" value="1"/>
</dbReference>
<comment type="cofactor">
    <cofactor evidence="8">
        <name>FMN</name>
        <dbReference type="ChEBI" id="CHEBI:58210"/>
    </cofactor>
    <text evidence="8">Binds 1 FMN per subunit.</text>
</comment>
<dbReference type="EMBL" id="JAFVMH010000002">
    <property type="protein sequence ID" value="MBO1324425.1"/>
    <property type="molecule type" value="Genomic_DNA"/>
</dbReference>
<keyword evidence="4 7" id="KW-0521">NADP</keyword>
<dbReference type="InterPro" id="IPR026021">
    <property type="entry name" value="YdjA-like"/>
</dbReference>
<comment type="similarity">
    <text evidence="1 7">Belongs to the nitroreductase family.</text>
</comment>
<organism evidence="10 11">
    <name type="scientific">Acetobacter garciniae</name>
    <dbReference type="NCBI Taxonomy" id="2817435"/>
    <lineage>
        <taxon>Bacteria</taxon>
        <taxon>Pseudomonadati</taxon>
        <taxon>Pseudomonadota</taxon>
        <taxon>Alphaproteobacteria</taxon>
        <taxon>Acetobacterales</taxon>
        <taxon>Acetobacteraceae</taxon>
        <taxon>Acetobacter</taxon>
    </lineage>
</organism>
<feature type="binding site" description="in other chain" evidence="8">
    <location>
        <begin position="7"/>
        <end position="9"/>
    </location>
    <ligand>
        <name>FMN</name>
        <dbReference type="ChEBI" id="CHEBI:58210"/>
        <note>ligand shared between dimeric partners</note>
    </ligand>
</feature>
<protein>
    <recommendedName>
        <fullName evidence="7">Putative NAD(P)H nitroreductase</fullName>
        <ecNumber evidence="7">1.-.-.-</ecNumber>
    </recommendedName>
</protein>
<dbReference type="Proteomes" id="UP000664073">
    <property type="component" value="Unassembled WGS sequence"/>
</dbReference>
<evidence type="ECO:0000256" key="8">
    <source>
        <dbReference type="PIRSR" id="PIRSR000232-1"/>
    </source>
</evidence>